<sequence>MDSPVQWASCGEAWIGLIRHVWISGVPADDDRGPVIEGPPVLVEITRPRPADPIVERYGDAAKLALYTRKFTEDTIVEPFKYSYGARIKGQLTWAAELLRARPYSKSGWISLTTPGEPYDSVPCLTGLAFRARDDRLLMTATFRSQNAFTSYLNYLPLADVQAEMARNLGLDQGPMRVFVDVPHLYLADAGAALRVMRPTLPRLL</sequence>
<name>A0A7W7ZYD1_9ACTN</name>
<keyword evidence="2" id="KW-1185">Reference proteome</keyword>
<protein>
    <submittedName>
        <fullName evidence="1">Thymidylate synthase</fullName>
        <ecNumber evidence="1">2.1.1.45</ecNumber>
    </submittedName>
</protein>
<dbReference type="Proteomes" id="UP000568380">
    <property type="component" value="Unassembled WGS sequence"/>
</dbReference>
<gene>
    <name evidence="1" type="ORF">HNR40_001557</name>
</gene>
<dbReference type="EC" id="2.1.1.45" evidence="1"/>
<proteinExistence type="predicted"/>
<comment type="caution">
    <text evidence="1">The sequence shown here is derived from an EMBL/GenBank/DDBJ whole genome shotgun (WGS) entry which is preliminary data.</text>
</comment>
<keyword evidence="1" id="KW-0489">Methyltransferase</keyword>
<dbReference type="Gene3D" id="3.30.572.10">
    <property type="entry name" value="Thymidylate synthase/dCMP hydroxymethylase domain"/>
    <property type="match status" value="1"/>
</dbReference>
<dbReference type="GO" id="GO:0004799">
    <property type="term" value="F:thymidylate synthase activity"/>
    <property type="evidence" value="ECO:0007669"/>
    <property type="project" value="UniProtKB-EC"/>
</dbReference>
<dbReference type="AlphaFoldDB" id="A0A7W7ZYD1"/>
<evidence type="ECO:0000313" key="2">
    <source>
        <dbReference type="Proteomes" id="UP000568380"/>
    </source>
</evidence>
<keyword evidence="1" id="KW-0808">Transferase</keyword>
<dbReference type="EMBL" id="JACHIN010000001">
    <property type="protein sequence ID" value="MBB5076111.1"/>
    <property type="molecule type" value="Genomic_DNA"/>
</dbReference>
<dbReference type="SUPFAM" id="SSF55831">
    <property type="entry name" value="Thymidylate synthase/dCMP hydroxymethylase"/>
    <property type="match status" value="1"/>
</dbReference>
<dbReference type="InterPro" id="IPR036926">
    <property type="entry name" value="Thymidate_synth/dCMP_Mease_sf"/>
</dbReference>
<dbReference type="GO" id="GO:0032259">
    <property type="term" value="P:methylation"/>
    <property type="evidence" value="ECO:0007669"/>
    <property type="project" value="UniProtKB-KW"/>
</dbReference>
<dbReference type="RefSeq" id="WP_184959247.1">
    <property type="nucleotide sequence ID" value="NZ_JACHIN010000001.1"/>
</dbReference>
<organism evidence="1 2">
    <name type="scientific">Nonomuraea endophytica</name>
    <dbReference type="NCBI Taxonomy" id="714136"/>
    <lineage>
        <taxon>Bacteria</taxon>
        <taxon>Bacillati</taxon>
        <taxon>Actinomycetota</taxon>
        <taxon>Actinomycetes</taxon>
        <taxon>Streptosporangiales</taxon>
        <taxon>Streptosporangiaceae</taxon>
        <taxon>Nonomuraea</taxon>
    </lineage>
</organism>
<accession>A0A7W7ZYD1</accession>
<evidence type="ECO:0000313" key="1">
    <source>
        <dbReference type="EMBL" id="MBB5076111.1"/>
    </source>
</evidence>
<reference evidence="1 2" key="1">
    <citation type="submission" date="2020-08" db="EMBL/GenBank/DDBJ databases">
        <title>Genomic Encyclopedia of Type Strains, Phase IV (KMG-IV): sequencing the most valuable type-strain genomes for metagenomic binning, comparative biology and taxonomic classification.</title>
        <authorList>
            <person name="Goeker M."/>
        </authorList>
    </citation>
    <scope>NUCLEOTIDE SEQUENCE [LARGE SCALE GENOMIC DNA]</scope>
    <source>
        <strain evidence="1 2">DSM 45385</strain>
    </source>
</reference>